<dbReference type="PANTHER" id="PTHR11620">
    <property type="entry name" value="60S RIBOSOMAL PROTEIN L23A"/>
    <property type="match status" value="1"/>
</dbReference>
<evidence type="ECO:0000256" key="2">
    <source>
        <dbReference type="ARBA" id="ARBA00022980"/>
    </source>
</evidence>
<keyword evidence="2" id="KW-0689">Ribosomal protein</keyword>
<dbReference type="InterPro" id="IPR005633">
    <property type="entry name" value="Ribosomal_uL23_N"/>
</dbReference>
<dbReference type="Pfam" id="PF00276">
    <property type="entry name" value="Ribosomal_L23"/>
    <property type="match status" value="1"/>
</dbReference>
<feature type="domain" description="Large ribosomal subunit protein uL23 N-terminal" evidence="6">
    <location>
        <begin position="9"/>
        <end position="57"/>
    </location>
</feature>
<dbReference type="GO" id="GO:0006412">
    <property type="term" value="P:translation"/>
    <property type="evidence" value="ECO:0007669"/>
    <property type="project" value="InterPro"/>
</dbReference>
<dbReference type="GO" id="GO:0003735">
    <property type="term" value="F:structural constituent of ribosome"/>
    <property type="evidence" value="ECO:0007669"/>
    <property type="project" value="InterPro"/>
</dbReference>
<dbReference type="SUPFAM" id="SSF54189">
    <property type="entry name" value="Ribosomal proteins S24e, L23 and L15e"/>
    <property type="match status" value="1"/>
</dbReference>
<dbReference type="Pfam" id="PF03939">
    <property type="entry name" value="Ribosomal_L23eN"/>
    <property type="match status" value="1"/>
</dbReference>
<feature type="compositionally biased region" description="Basic residues" evidence="5">
    <location>
        <begin position="392"/>
        <end position="405"/>
    </location>
</feature>
<evidence type="ECO:0000259" key="6">
    <source>
        <dbReference type="Pfam" id="PF03939"/>
    </source>
</evidence>
<dbReference type="InterPro" id="IPR002110">
    <property type="entry name" value="Ankyrin_rpt"/>
</dbReference>
<organism evidence="7">
    <name type="scientific">Ostreococcus tauri</name>
    <name type="common">Marine green alga</name>
    <dbReference type="NCBI Taxonomy" id="70448"/>
    <lineage>
        <taxon>Eukaryota</taxon>
        <taxon>Viridiplantae</taxon>
        <taxon>Chlorophyta</taxon>
        <taxon>Mamiellophyceae</taxon>
        <taxon>Mamiellales</taxon>
        <taxon>Bathycoccaceae</taxon>
        <taxon>Ostreococcus</taxon>
    </lineage>
</organism>
<feature type="region of interest" description="Disordered" evidence="5">
    <location>
        <begin position="162"/>
        <end position="193"/>
    </location>
</feature>
<dbReference type="Pfam" id="PF12796">
    <property type="entry name" value="Ank_2"/>
    <property type="match status" value="1"/>
</dbReference>
<evidence type="ECO:0000256" key="5">
    <source>
        <dbReference type="SAM" id="MobiDB-lite"/>
    </source>
</evidence>
<evidence type="ECO:0000256" key="3">
    <source>
        <dbReference type="ARBA" id="ARBA00023274"/>
    </source>
</evidence>
<reference evidence="7" key="1">
    <citation type="submission" date="2017-04" db="EMBL/GenBank/DDBJ databases">
        <title>Population genomics of picophytoplankton unveils novel chromosome hypervariability.</title>
        <authorList>
            <consortium name="DOE Joint Genome Institute"/>
            <person name="Blanc-Mathieu R."/>
            <person name="Krasovec M."/>
            <person name="Hebrard M."/>
            <person name="Yau S."/>
            <person name="Desgranges E."/>
            <person name="Martin J."/>
            <person name="Schackwitz W."/>
            <person name="Kuo A."/>
            <person name="Salin G."/>
            <person name="Donnadieu C."/>
            <person name="Desdevises Y."/>
            <person name="Sanchez-Ferandin S."/>
            <person name="Moreau H."/>
            <person name="Rivals E."/>
            <person name="Grigoriev I.V."/>
            <person name="Grimsley N."/>
            <person name="Eyre-Walker A."/>
            <person name="Piganeau G."/>
        </authorList>
    </citation>
    <scope>NUCLEOTIDE SEQUENCE [LARGE SCALE GENOMIC DNA]</scope>
    <source>
        <strain evidence="7">RCC 1115</strain>
    </source>
</reference>
<sequence>MAATKDEKVNKASKAAKFVKKGAKGKLLKKRFSATFHRPRTLKHERKPAYPRVSVPSKPKLDRFSILKHPLANETALAKTENNNTLVFIVDARANKRQIKEAVKRMYDIDCAKTRRLLKKLKEAEKRNVELEKELVTLRAQLLEKELEARARSIDRLNEELARTRAKGSAAEKRARESAPVASPSKRSRSDADAFRPRFDARGSHCQRAQPSARGRRFGWTQEEMCFLVDYLRRKGCEQCPRTFSNSLVDADLTERLQRVSGSARTARAIQEFWRVRGEYVWQSVMNRKRLTKSTPNNKTQMPRWSDKERQVLVEHLAKTMDVVPGVGHVRGLTVTLRDAKLPDELRRVNPAARRTPSAIFSYWKNNTKDLRRNLDSFLRDGGNHRNERAKQHQKQAKTRTKPCHKPSVPICHDSVATEGAIIDNGTLNPNQLIRLRKTAKKLTRADGKTVYQVIPGINFCQRCKRTQNDGVKFTQSNAMCVRCSERCKELREARKLGVDPRKKRNENRVLPPIGEDGKRDLLRVERIEKAREMRRAIIAGDIDQLNALKARFVEEKKKFRNMVEWDAKIFCDAAEDSKHPLRVINWALLNQPNQDEINEDAVKCAIQRCRQQINIPMGEGIRYVPAVKVLKHLVKCGFPVTCQALHTACAFGELDCVKYLRENVRCCNFSKWDIEFMMPNGEPNNLFAIAAQEGHVDVLQYLYDNDCDFSTQDLQGAMHLAKTRKPKRAKGFAQVKAYLESLPEWADMLRDMECVVID</sequence>
<dbReference type="AlphaFoldDB" id="A0A1Y5IJ87"/>
<name>A0A1Y5IJ87_OSTTA</name>
<dbReference type="EMBL" id="KZ155780">
    <property type="protein sequence ID" value="OUS47152.1"/>
    <property type="molecule type" value="Genomic_DNA"/>
</dbReference>
<dbReference type="Gene3D" id="1.25.40.20">
    <property type="entry name" value="Ankyrin repeat-containing domain"/>
    <property type="match status" value="1"/>
</dbReference>
<evidence type="ECO:0000256" key="1">
    <source>
        <dbReference type="ARBA" id="ARBA00006700"/>
    </source>
</evidence>
<comment type="similarity">
    <text evidence="1">Belongs to the universal ribosomal protein uL23 family.</text>
</comment>
<dbReference type="InterPro" id="IPR012677">
    <property type="entry name" value="Nucleotide-bd_a/b_plait_sf"/>
</dbReference>
<dbReference type="InterPro" id="IPR036770">
    <property type="entry name" value="Ankyrin_rpt-contain_sf"/>
</dbReference>
<feature type="compositionally biased region" description="Basic and acidic residues" evidence="5">
    <location>
        <begin position="382"/>
        <end position="391"/>
    </location>
</feature>
<dbReference type="GO" id="GO:0005840">
    <property type="term" value="C:ribosome"/>
    <property type="evidence" value="ECO:0007669"/>
    <property type="project" value="UniProtKB-KW"/>
</dbReference>
<feature type="region of interest" description="Disordered" evidence="5">
    <location>
        <begin position="382"/>
        <end position="407"/>
    </location>
</feature>
<dbReference type="InterPro" id="IPR012678">
    <property type="entry name" value="Ribosomal_uL23/eL15/eS24_sf"/>
</dbReference>
<accession>A0A1Y5IJ87</accession>
<evidence type="ECO:0000256" key="4">
    <source>
        <dbReference type="ARBA" id="ARBA00035287"/>
    </source>
</evidence>
<evidence type="ECO:0000313" key="7">
    <source>
        <dbReference type="EMBL" id="OUS47152.1"/>
    </source>
</evidence>
<proteinExistence type="inferred from homology"/>
<dbReference type="InterPro" id="IPR013025">
    <property type="entry name" value="Ribosomal_uL23-like"/>
</dbReference>
<dbReference type="Proteomes" id="UP000195557">
    <property type="component" value="Unassembled WGS sequence"/>
</dbReference>
<gene>
    <name evidence="7" type="ORF">BE221DRAFT_198587</name>
</gene>
<keyword evidence="3" id="KW-0687">Ribonucleoprotein</keyword>
<dbReference type="GO" id="GO:1990904">
    <property type="term" value="C:ribonucleoprotein complex"/>
    <property type="evidence" value="ECO:0007669"/>
    <property type="project" value="UniProtKB-KW"/>
</dbReference>
<dbReference type="SUPFAM" id="SSF140860">
    <property type="entry name" value="Pseudo ankyrin repeat-like"/>
    <property type="match status" value="1"/>
</dbReference>
<dbReference type="Gene3D" id="3.30.70.330">
    <property type="match status" value="1"/>
</dbReference>
<protein>
    <recommendedName>
        <fullName evidence="4">Large ribosomal subunit protein uL23c</fullName>
    </recommendedName>
</protein>